<name>A0A8H5AU10_9AGAR</name>
<dbReference type="Pfam" id="PF01124">
    <property type="entry name" value="MAPEG"/>
    <property type="match status" value="1"/>
</dbReference>
<sequence length="155" mass="17383">MPTLNTILNTPLSLYSIPVMYIMTFYPHTMKFLSIDKLVGFNNTLPRSNNPKNLTGKVPAKTLVHWQRLEGAHQNGNEANPLWMAAVLAGNFAGLETRWLNIMAASYLASRLGYNFTYIYFNNVANGWLRTVLFFSGLSIPLRILFKAAGVVANK</sequence>
<gene>
    <name evidence="6" type="ORF">D9619_007856</name>
</gene>
<dbReference type="SUPFAM" id="SSF161084">
    <property type="entry name" value="MAPEG domain-like"/>
    <property type="match status" value="1"/>
</dbReference>
<dbReference type="PANTHER" id="PTHR35371:SF1">
    <property type="entry name" value="BLR7753 PROTEIN"/>
    <property type="match status" value="1"/>
</dbReference>
<organism evidence="6 7">
    <name type="scientific">Psilocybe cf. subviscida</name>
    <dbReference type="NCBI Taxonomy" id="2480587"/>
    <lineage>
        <taxon>Eukaryota</taxon>
        <taxon>Fungi</taxon>
        <taxon>Dikarya</taxon>
        <taxon>Basidiomycota</taxon>
        <taxon>Agaricomycotina</taxon>
        <taxon>Agaricomycetes</taxon>
        <taxon>Agaricomycetidae</taxon>
        <taxon>Agaricales</taxon>
        <taxon>Agaricineae</taxon>
        <taxon>Strophariaceae</taxon>
        <taxon>Psilocybe</taxon>
    </lineage>
</organism>
<keyword evidence="7" id="KW-1185">Reference proteome</keyword>
<dbReference type="InterPro" id="IPR001129">
    <property type="entry name" value="Membr-assoc_MAPEG"/>
</dbReference>
<feature type="transmembrane region" description="Helical" evidence="5">
    <location>
        <begin position="12"/>
        <end position="29"/>
    </location>
</feature>
<evidence type="ECO:0000256" key="3">
    <source>
        <dbReference type="ARBA" id="ARBA00022989"/>
    </source>
</evidence>
<keyword evidence="4 5" id="KW-0472">Membrane</keyword>
<evidence type="ECO:0000256" key="1">
    <source>
        <dbReference type="ARBA" id="ARBA00004370"/>
    </source>
</evidence>
<dbReference type="AlphaFoldDB" id="A0A8H5AU10"/>
<evidence type="ECO:0000256" key="4">
    <source>
        <dbReference type="ARBA" id="ARBA00023136"/>
    </source>
</evidence>
<reference evidence="6 7" key="1">
    <citation type="journal article" date="2020" name="ISME J.">
        <title>Uncovering the hidden diversity of litter-decomposition mechanisms in mushroom-forming fungi.</title>
        <authorList>
            <person name="Floudas D."/>
            <person name="Bentzer J."/>
            <person name="Ahren D."/>
            <person name="Johansson T."/>
            <person name="Persson P."/>
            <person name="Tunlid A."/>
        </authorList>
    </citation>
    <scope>NUCLEOTIDE SEQUENCE [LARGE SCALE GENOMIC DNA]</scope>
    <source>
        <strain evidence="6 7">CBS 101986</strain>
    </source>
</reference>
<evidence type="ECO:0000313" key="7">
    <source>
        <dbReference type="Proteomes" id="UP000567179"/>
    </source>
</evidence>
<keyword evidence="3 5" id="KW-1133">Transmembrane helix</keyword>
<accession>A0A8H5AU10</accession>
<dbReference type="EMBL" id="JAACJJ010000057">
    <property type="protein sequence ID" value="KAF5310860.1"/>
    <property type="molecule type" value="Genomic_DNA"/>
</dbReference>
<evidence type="ECO:0000256" key="5">
    <source>
        <dbReference type="SAM" id="Phobius"/>
    </source>
</evidence>
<evidence type="ECO:0008006" key="8">
    <source>
        <dbReference type="Google" id="ProtNLM"/>
    </source>
</evidence>
<comment type="caution">
    <text evidence="6">The sequence shown here is derived from an EMBL/GenBank/DDBJ whole genome shotgun (WGS) entry which is preliminary data.</text>
</comment>
<comment type="subcellular location">
    <subcellularLocation>
        <location evidence="1">Membrane</location>
    </subcellularLocation>
</comment>
<dbReference type="Gene3D" id="1.20.120.550">
    <property type="entry name" value="Membrane associated eicosanoid/glutathione metabolism-like domain"/>
    <property type="match status" value="1"/>
</dbReference>
<protein>
    <recommendedName>
        <fullName evidence="8">MAPEG family protein</fullName>
    </recommendedName>
</protein>
<evidence type="ECO:0000313" key="6">
    <source>
        <dbReference type="EMBL" id="KAF5310860.1"/>
    </source>
</evidence>
<keyword evidence="2 5" id="KW-0812">Transmembrane</keyword>
<proteinExistence type="predicted"/>
<dbReference type="OrthoDB" id="2122304at2759"/>
<dbReference type="Proteomes" id="UP000567179">
    <property type="component" value="Unassembled WGS sequence"/>
</dbReference>
<evidence type="ECO:0000256" key="2">
    <source>
        <dbReference type="ARBA" id="ARBA00022692"/>
    </source>
</evidence>
<dbReference type="GO" id="GO:0016020">
    <property type="term" value="C:membrane"/>
    <property type="evidence" value="ECO:0007669"/>
    <property type="project" value="UniProtKB-SubCell"/>
</dbReference>
<feature type="transmembrane region" description="Helical" evidence="5">
    <location>
        <begin position="127"/>
        <end position="146"/>
    </location>
</feature>
<dbReference type="InterPro" id="IPR023352">
    <property type="entry name" value="MAPEG-like_dom_sf"/>
</dbReference>
<dbReference type="PANTHER" id="PTHR35371">
    <property type="entry name" value="INNER MEMBRANE PROTEIN"/>
    <property type="match status" value="1"/>
</dbReference>